<name>A0A1V0UW25_9BACL</name>
<evidence type="ECO:0000256" key="2">
    <source>
        <dbReference type="PROSITE-ProRule" id="PRU00335"/>
    </source>
</evidence>
<evidence type="ECO:0000259" key="3">
    <source>
        <dbReference type="PROSITE" id="PS50977"/>
    </source>
</evidence>
<dbReference type="AlphaFoldDB" id="A0A1V0UW25"/>
<dbReference type="SUPFAM" id="SSF46689">
    <property type="entry name" value="Homeodomain-like"/>
    <property type="match status" value="1"/>
</dbReference>
<dbReference type="PANTHER" id="PTHR30055">
    <property type="entry name" value="HTH-TYPE TRANSCRIPTIONAL REGULATOR RUTR"/>
    <property type="match status" value="1"/>
</dbReference>
<gene>
    <name evidence="4" type="ORF">B7C51_17985</name>
</gene>
<organism evidence="4 5">
    <name type="scientific">Paenibacillus larvae subsp. pulvifaciens</name>
    <dbReference type="NCBI Taxonomy" id="1477"/>
    <lineage>
        <taxon>Bacteria</taxon>
        <taxon>Bacillati</taxon>
        <taxon>Bacillota</taxon>
        <taxon>Bacilli</taxon>
        <taxon>Bacillales</taxon>
        <taxon>Paenibacillaceae</taxon>
        <taxon>Paenibacillus</taxon>
    </lineage>
</organism>
<dbReference type="Gene3D" id="1.10.357.10">
    <property type="entry name" value="Tetracycline Repressor, domain 2"/>
    <property type="match status" value="1"/>
</dbReference>
<dbReference type="Pfam" id="PF00440">
    <property type="entry name" value="TetR_N"/>
    <property type="match status" value="1"/>
</dbReference>
<dbReference type="PANTHER" id="PTHR30055:SF232">
    <property type="entry name" value="TRANSCRIPTIONAL REGULATOR, TETR FAMILY"/>
    <property type="match status" value="1"/>
</dbReference>
<dbReference type="InterPro" id="IPR023772">
    <property type="entry name" value="DNA-bd_HTH_TetR-type_CS"/>
</dbReference>
<evidence type="ECO:0000256" key="1">
    <source>
        <dbReference type="ARBA" id="ARBA00023125"/>
    </source>
</evidence>
<evidence type="ECO:0000313" key="4">
    <source>
        <dbReference type="EMBL" id="ARF69301.1"/>
    </source>
</evidence>
<keyword evidence="1 2" id="KW-0238">DNA-binding</keyword>
<sequence length="193" mass="22377">MNQKTGYVDRHNQIKKDRCEKVKGTDKKIRILEAAEQLFTRQGVKNTTIEQIAKGAQIGKGTVYLYFKDKEAVVSEVMEYKWRRLQSEAASRMGKGTPFLDNINNLLHEMTRFRASDPFFCKLYEEYRELQTGEIRLGMKNVQLSVVHYIEKVVKEAGKEEKCRFLFPAGYWLFCLLNPIPPLFTNGRKSSGP</sequence>
<accession>A0A1V0UW25</accession>
<evidence type="ECO:0000313" key="5">
    <source>
        <dbReference type="Proteomes" id="UP000192727"/>
    </source>
</evidence>
<dbReference type="EMBL" id="CP020557">
    <property type="protein sequence ID" value="ARF69301.1"/>
    <property type="molecule type" value="Genomic_DNA"/>
</dbReference>
<dbReference type="PRINTS" id="PR00455">
    <property type="entry name" value="HTHTETR"/>
</dbReference>
<dbReference type="Proteomes" id="UP000192727">
    <property type="component" value="Chromosome"/>
</dbReference>
<dbReference type="InterPro" id="IPR009057">
    <property type="entry name" value="Homeodomain-like_sf"/>
</dbReference>
<dbReference type="InterPro" id="IPR001647">
    <property type="entry name" value="HTH_TetR"/>
</dbReference>
<dbReference type="PROSITE" id="PS01081">
    <property type="entry name" value="HTH_TETR_1"/>
    <property type="match status" value="1"/>
</dbReference>
<dbReference type="GO" id="GO:0003677">
    <property type="term" value="F:DNA binding"/>
    <property type="evidence" value="ECO:0007669"/>
    <property type="project" value="UniProtKB-UniRule"/>
</dbReference>
<feature type="domain" description="HTH tetR-type" evidence="3">
    <location>
        <begin position="25"/>
        <end position="85"/>
    </location>
</feature>
<feature type="DNA-binding region" description="H-T-H motif" evidence="2">
    <location>
        <begin position="48"/>
        <end position="67"/>
    </location>
</feature>
<dbReference type="GO" id="GO:0006355">
    <property type="term" value="P:regulation of DNA-templated transcription"/>
    <property type="evidence" value="ECO:0007669"/>
    <property type="project" value="UniProtKB-ARBA"/>
</dbReference>
<reference evidence="4 5" key="1">
    <citation type="submission" date="2017-03" db="EMBL/GenBank/DDBJ databases">
        <title>Paenibacillus larvae genome sequencing.</title>
        <authorList>
            <person name="Dingman D.W."/>
        </authorList>
    </citation>
    <scope>NUCLEOTIDE SEQUENCE [LARGE SCALE GENOMIC DNA]</scope>
    <source>
        <strain evidence="4 5">SAG 10367</strain>
    </source>
</reference>
<protein>
    <recommendedName>
        <fullName evidence="3">HTH tetR-type domain-containing protein</fullName>
    </recommendedName>
</protein>
<proteinExistence type="predicted"/>
<dbReference type="PROSITE" id="PS50977">
    <property type="entry name" value="HTH_TETR_2"/>
    <property type="match status" value="1"/>
</dbReference>
<dbReference type="InterPro" id="IPR050109">
    <property type="entry name" value="HTH-type_TetR-like_transc_reg"/>
</dbReference>